<dbReference type="InterPro" id="IPR004000">
    <property type="entry name" value="Actin"/>
</dbReference>
<evidence type="ECO:0000256" key="3">
    <source>
        <dbReference type="ARBA" id="ARBA00018633"/>
    </source>
</evidence>
<comment type="subunit">
    <text evidence="6">Component of the SWR1 chromatin remodeling complex.</text>
</comment>
<comment type="similarity">
    <text evidence="2">Belongs to the actin family. ARP6 subfamily.</text>
</comment>
<gene>
    <name evidence="8" type="ORF">AAP_06379</name>
</gene>
<protein>
    <recommendedName>
        <fullName evidence="3">Actin-like protein ARP6</fullName>
    </recommendedName>
    <alternativeName>
        <fullName evidence="7">Actin-like protein arp6</fullName>
    </alternativeName>
</protein>
<dbReference type="PANTHER" id="PTHR11937">
    <property type="entry name" value="ACTIN"/>
    <property type="match status" value="1"/>
</dbReference>
<dbReference type="Pfam" id="PF00022">
    <property type="entry name" value="Actin"/>
    <property type="match status" value="1"/>
</dbReference>
<proteinExistence type="inferred from homology"/>
<evidence type="ECO:0000256" key="6">
    <source>
        <dbReference type="ARBA" id="ARBA00063309"/>
    </source>
</evidence>
<dbReference type="OrthoDB" id="6220758at2759"/>
<dbReference type="GO" id="GO:0006338">
    <property type="term" value="P:chromatin remodeling"/>
    <property type="evidence" value="ECO:0007669"/>
    <property type="project" value="EnsemblFungi"/>
</dbReference>
<dbReference type="AlphaFoldDB" id="A0A167UUA0"/>
<evidence type="ECO:0000256" key="4">
    <source>
        <dbReference type="ARBA" id="ARBA00022490"/>
    </source>
</evidence>
<accession>A0A167UUA0</accession>
<dbReference type="Proteomes" id="UP000242877">
    <property type="component" value="Unassembled WGS sequence"/>
</dbReference>
<keyword evidence="4" id="KW-0963">Cytoplasm</keyword>
<keyword evidence="9" id="KW-1185">Reference proteome</keyword>
<dbReference type="Gene3D" id="3.30.420.40">
    <property type="match status" value="2"/>
</dbReference>
<evidence type="ECO:0000256" key="1">
    <source>
        <dbReference type="ARBA" id="ARBA00004496"/>
    </source>
</evidence>
<comment type="function">
    <text evidence="5">Component of the SWR1 complex which mediates the ATP-dependent exchange of histone H2A for the H2A variant HZT1 leading to transcriptional regulation of selected genes by chromatin remodeling. Involved in chromosome stability.</text>
</comment>
<comment type="caution">
    <text evidence="8">The sequence shown here is derived from an EMBL/GenBank/DDBJ whole genome shotgun (WGS) entry which is preliminary data.</text>
</comment>
<dbReference type="GO" id="GO:0005737">
    <property type="term" value="C:cytoplasm"/>
    <property type="evidence" value="ECO:0007669"/>
    <property type="project" value="UniProtKB-SubCell"/>
</dbReference>
<comment type="subcellular location">
    <subcellularLocation>
        <location evidence="1">Cytoplasm</location>
    </subcellularLocation>
</comment>
<dbReference type="SUPFAM" id="SSF53067">
    <property type="entry name" value="Actin-like ATPase domain"/>
    <property type="match status" value="2"/>
</dbReference>
<dbReference type="FunFam" id="3.90.640.10:FF:000014">
    <property type="entry name" value="Putative actin-related protein 6"/>
    <property type="match status" value="1"/>
</dbReference>
<evidence type="ECO:0000313" key="8">
    <source>
        <dbReference type="EMBL" id="KZZ86616.1"/>
    </source>
</evidence>
<dbReference type="InterPro" id="IPR043129">
    <property type="entry name" value="ATPase_NBD"/>
</dbReference>
<evidence type="ECO:0000256" key="5">
    <source>
        <dbReference type="ARBA" id="ARBA00025222"/>
    </source>
</evidence>
<dbReference type="CDD" id="cd10210">
    <property type="entry name" value="ASKHA_NBD_Arp6"/>
    <property type="match status" value="1"/>
</dbReference>
<evidence type="ECO:0000256" key="7">
    <source>
        <dbReference type="ARBA" id="ARBA00073820"/>
    </source>
</evidence>
<name>A0A167UUA0_9EURO</name>
<reference evidence="8 9" key="1">
    <citation type="journal article" date="2016" name="Genome Biol. Evol.">
        <title>Divergent and convergent evolution of fungal pathogenicity.</title>
        <authorList>
            <person name="Shang Y."/>
            <person name="Xiao G."/>
            <person name="Zheng P."/>
            <person name="Cen K."/>
            <person name="Zhan S."/>
            <person name="Wang C."/>
        </authorList>
    </citation>
    <scope>NUCLEOTIDE SEQUENCE [LARGE SCALE GENOMIC DNA]</scope>
    <source>
        <strain evidence="8 9">ARSEF 7405</strain>
    </source>
</reference>
<dbReference type="VEuPathDB" id="FungiDB:AAP_06379"/>
<evidence type="ECO:0000256" key="2">
    <source>
        <dbReference type="ARBA" id="ARBA00005665"/>
    </source>
</evidence>
<dbReference type="SMART" id="SM00268">
    <property type="entry name" value="ACTIN"/>
    <property type="match status" value="1"/>
</dbReference>
<dbReference type="Gene3D" id="3.90.640.10">
    <property type="entry name" value="Actin, Chain A, domain 4"/>
    <property type="match status" value="1"/>
</dbReference>
<evidence type="ECO:0000313" key="9">
    <source>
        <dbReference type="Proteomes" id="UP000242877"/>
    </source>
</evidence>
<dbReference type="GO" id="GO:0000812">
    <property type="term" value="C:Swr1 complex"/>
    <property type="evidence" value="ECO:0007669"/>
    <property type="project" value="EnsemblFungi"/>
</dbReference>
<organism evidence="8 9">
    <name type="scientific">Ascosphaera apis ARSEF 7405</name>
    <dbReference type="NCBI Taxonomy" id="392613"/>
    <lineage>
        <taxon>Eukaryota</taxon>
        <taxon>Fungi</taxon>
        <taxon>Dikarya</taxon>
        <taxon>Ascomycota</taxon>
        <taxon>Pezizomycotina</taxon>
        <taxon>Eurotiomycetes</taxon>
        <taxon>Eurotiomycetidae</taxon>
        <taxon>Onygenales</taxon>
        <taxon>Ascosphaeraceae</taxon>
        <taxon>Ascosphaera</taxon>
    </lineage>
</organism>
<dbReference type="EMBL" id="AZGZ01000055">
    <property type="protein sequence ID" value="KZZ86616.1"/>
    <property type="molecule type" value="Genomic_DNA"/>
</dbReference>
<sequence length="488" mass="54578">MGTSRSSRTSKQAPLRQQLPKSTFVIDNGAYTMKAGWTTDSTTSSPVDNCVVVPNALVRTRDKHIFTGLELDTHINDWNEAAFRRPVEKGYIVNWEAQRDIWEHSFFEPKTAKRPELRVTDPKDTTLVLTEAPNALPTLQRNADEIIMEEWQFGGYSRCLGMLCDSAVLDHRCFDYELTFGDFAASTLNAWNDTPSIFGDPVNVQQHEPAAPADCLLVVDSGYSHTTITPVYRGKPIQRAIRRLDVGGKFLTNHLKDLISLRQYHMLDETYIVNQVKESVCFVSQNFSLDMERTWKGNLNKKTPDYPDGAVVEYVLPDPTANRKGYVRPFDSAAAAKRRKDILSGATTPGMSAEDVLLLGNERFTVPESLFTPTDIGIKSPGIPEIIMQSLSVLPSELQPAFLGNVLVVGGTSLLSGFLERLQSELRKLAPSECVVRVCHPNDPIRSAWVGANRLSTNRQAMEEIAITRQQYQEYGPAWAARHFQRGA</sequence>